<feature type="transmembrane region" description="Helical" evidence="6">
    <location>
        <begin position="77"/>
        <end position="98"/>
    </location>
</feature>
<evidence type="ECO:0000313" key="8">
    <source>
        <dbReference type="Proteomes" id="UP000321250"/>
    </source>
</evidence>
<dbReference type="GO" id="GO:0016020">
    <property type="term" value="C:membrane"/>
    <property type="evidence" value="ECO:0007669"/>
    <property type="project" value="UniProtKB-SubCell"/>
</dbReference>
<dbReference type="PIRSF" id="PIRSF005859">
    <property type="entry name" value="PBR"/>
    <property type="match status" value="1"/>
</dbReference>
<dbReference type="CDD" id="cd15904">
    <property type="entry name" value="TSPO_MBR"/>
    <property type="match status" value="1"/>
</dbReference>
<evidence type="ECO:0000313" key="7">
    <source>
        <dbReference type="EMBL" id="TXC72807.1"/>
    </source>
</evidence>
<proteinExistence type="inferred from homology"/>
<dbReference type="Pfam" id="PF03073">
    <property type="entry name" value="TspO_MBR"/>
    <property type="match status" value="1"/>
</dbReference>
<dbReference type="Proteomes" id="UP000321250">
    <property type="component" value="Unassembled WGS sequence"/>
</dbReference>
<feature type="transmembrane region" description="Helical" evidence="6">
    <location>
        <begin position="104"/>
        <end position="124"/>
    </location>
</feature>
<comment type="subcellular location">
    <subcellularLocation>
        <location evidence="1">Membrane</location>
        <topology evidence="1">Multi-pass membrane protein</topology>
    </subcellularLocation>
</comment>
<protein>
    <submittedName>
        <fullName evidence="7">Tryptophan-rich sensory protein</fullName>
    </submittedName>
</protein>
<keyword evidence="5 6" id="KW-0472">Membrane</keyword>
<evidence type="ECO:0000256" key="5">
    <source>
        <dbReference type="ARBA" id="ARBA00023136"/>
    </source>
</evidence>
<dbReference type="Gene3D" id="1.20.1260.100">
    <property type="entry name" value="TspO/MBR protein"/>
    <property type="match status" value="1"/>
</dbReference>
<evidence type="ECO:0000256" key="6">
    <source>
        <dbReference type="SAM" id="Phobius"/>
    </source>
</evidence>
<evidence type="ECO:0000256" key="2">
    <source>
        <dbReference type="ARBA" id="ARBA00007524"/>
    </source>
</evidence>
<dbReference type="PANTHER" id="PTHR10057">
    <property type="entry name" value="PERIPHERAL-TYPE BENZODIAZEPINE RECEPTOR"/>
    <property type="match status" value="1"/>
</dbReference>
<organism evidence="7 8">
    <name type="scientific">Sphingomonas ginsenosidivorax</name>
    <dbReference type="NCBI Taxonomy" id="862135"/>
    <lineage>
        <taxon>Bacteria</taxon>
        <taxon>Pseudomonadati</taxon>
        <taxon>Pseudomonadota</taxon>
        <taxon>Alphaproteobacteria</taxon>
        <taxon>Sphingomonadales</taxon>
        <taxon>Sphingomonadaceae</taxon>
        <taxon>Sphingomonas</taxon>
    </lineage>
</organism>
<evidence type="ECO:0000256" key="1">
    <source>
        <dbReference type="ARBA" id="ARBA00004141"/>
    </source>
</evidence>
<keyword evidence="8" id="KW-1185">Reference proteome</keyword>
<dbReference type="InterPro" id="IPR038330">
    <property type="entry name" value="TspO/MBR-related_sf"/>
</dbReference>
<dbReference type="RefSeq" id="WP_147084063.1">
    <property type="nucleotide sequence ID" value="NZ_VOQR01000001.1"/>
</dbReference>
<dbReference type="OrthoDB" id="9795496at2"/>
<comment type="similarity">
    <text evidence="2">Belongs to the TspO/BZRP family.</text>
</comment>
<evidence type="ECO:0000256" key="4">
    <source>
        <dbReference type="ARBA" id="ARBA00022989"/>
    </source>
</evidence>
<feature type="transmembrane region" description="Helical" evidence="6">
    <location>
        <begin position="131"/>
        <end position="152"/>
    </location>
</feature>
<keyword evidence="4 6" id="KW-1133">Transmembrane helix</keyword>
<dbReference type="FunFam" id="1.20.1260.100:FF:000001">
    <property type="entry name" value="translocator protein 2"/>
    <property type="match status" value="1"/>
</dbReference>
<feature type="transmembrane region" description="Helical" evidence="6">
    <location>
        <begin position="46"/>
        <end position="70"/>
    </location>
</feature>
<keyword evidence="3 6" id="KW-0812">Transmembrane</keyword>
<dbReference type="GO" id="GO:0033013">
    <property type="term" value="P:tetrapyrrole metabolic process"/>
    <property type="evidence" value="ECO:0007669"/>
    <property type="project" value="UniProtKB-ARBA"/>
</dbReference>
<dbReference type="AlphaFoldDB" id="A0A5C6UJB1"/>
<evidence type="ECO:0000256" key="3">
    <source>
        <dbReference type="ARBA" id="ARBA00022692"/>
    </source>
</evidence>
<dbReference type="EMBL" id="VOQR01000001">
    <property type="protein sequence ID" value="TXC72807.1"/>
    <property type="molecule type" value="Genomic_DNA"/>
</dbReference>
<dbReference type="InterPro" id="IPR004307">
    <property type="entry name" value="TspO_MBR"/>
</dbReference>
<dbReference type="PANTHER" id="PTHR10057:SF0">
    <property type="entry name" value="TRANSLOCATOR PROTEIN"/>
    <property type="match status" value="1"/>
</dbReference>
<accession>A0A5C6UJB1</accession>
<sequence>MSFLRCAVVTVPLILLLGFAAGRSVTVGNDNPWYVALVKPALTPPGWVFPVAWTTLYVMLGLALAMILNARGARGRGLAVCLFVAQFAFNLAWTPLFFGAHRVGAAVLVIVVMLVLSIATTILFGRIRTLAAWLMVPYMVWISFAGLLTFGIGRLNPNAETLVPAARTSQML</sequence>
<name>A0A5C6UJB1_9SPHN</name>
<gene>
    <name evidence="7" type="ORF">FSB78_06725</name>
</gene>
<comment type="caution">
    <text evidence="7">The sequence shown here is derived from an EMBL/GenBank/DDBJ whole genome shotgun (WGS) entry which is preliminary data.</text>
</comment>
<reference evidence="7 8" key="1">
    <citation type="journal article" date="2013" name="Antonie Van Leeuwenhoek">
        <title>Sphingomonas ginsenosidivorax sp. nov., with the ability to transform ginsenosides.</title>
        <authorList>
            <person name="Jin X.F."/>
            <person name="Kim J.K."/>
            <person name="Liu Q.M."/>
            <person name="Kang M.S."/>
            <person name="He D."/>
            <person name="Jin F.X."/>
            <person name="Kim S.C."/>
            <person name="Im W.T."/>
        </authorList>
    </citation>
    <scope>NUCLEOTIDE SEQUENCE [LARGE SCALE GENOMIC DNA]</scope>
    <source>
        <strain evidence="7 8">KHI67</strain>
    </source>
</reference>